<protein>
    <submittedName>
        <fullName evidence="2">Uncharacterized protein with von Willebrand factor type A (VWA) domain</fullName>
    </submittedName>
</protein>
<sequence length="459" mass="52655">MKKNNSELSRNSVRNDAFDRVAYEEILYQSKELQNLSRQGVETLNTFSEMAEDVFFSLYKVKPELIPSNELATEYLLNHELMSKMMESQSYQELREYTQLDELGAGLGSKALLENLLKQLEQDGDLKEVSNKINDAIKQQVAMPANEVQHILSGIQSTLRQVVEFATDKAVAEVEEVENIITSWGLNQGEFERLPYDKKLELLQVLRGQQKFRDMTKLVGRMRNLATGSRKSKLEHRIELHSITQGSDLNHVLSQELLSLRRPALKLDFYRRMVEKQLLQYDLDHRGYMGQGPIIVLIDTSSSMRGGREIWSKGIALGLAEIAEKERRAFSYALFASSRADLITDDFQLGQRSPDKLIKLASEFIGGGTDFEQPLQWALGKLKESNFNKVDIVMITDGECAIGNEFLKELQKVQEEKQFRIYSILIGNDSRELKRWSDEVWNVTDLLDETIAKELFQKI</sequence>
<dbReference type="RefSeq" id="WP_183863254.1">
    <property type="nucleotide sequence ID" value="NZ_JACHFH010000049.1"/>
</dbReference>
<comment type="caution">
    <text evidence="2">The sequence shown here is derived from an EMBL/GenBank/DDBJ whole genome shotgun (WGS) entry which is preliminary data.</text>
</comment>
<evidence type="ECO:0000259" key="1">
    <source>
        <dbReference type="SMART" id="SM00327"/>
    </source>
</evidence>
<proteinExistence type="predicted"/>
<dbReference type="AlphaFoldDB" id="A0A840UYJ9"/>
<dbReference type="GO" id="GO:0005829">
    <property type="term" value="C:cytosol"/>
    <property type="evidence" value="ECO:0007669"/>
    <property type="project" value="TreeGrafter"/>
</dbReference>
<gene>
    <name evidence="2" type="ORF">HNR32_002607</name>
</gene>
<feature type="domain" description="VWFA" evidence="1">
    <location>
        <begin position="291"/>
        <end position="459"/>
    </location>
</feature>
<dbReference type="Gene3D" id="3.40.50.410">
    <property type="entry name" value="von Willebrand factor, type A domain"/>
    <property type="match status" value="1"/>
</dbReference>
<reference evidence="2 3" key="1">
    <citation type="submission" date="2020-08" db="EMBL/GenBank/DDBJ databases">
        <title>Genomic Encyclopedia of Type Strains, Phase IV (KMG-IV): sequencing the most valuable type-strain genomes for metagenomic binning, comparative biology and taxonomic classification.</title>
        <authorList>
            <person name="Goeker M."/>
        </authorList>
    </citation>
    <scope>NUCLEOTIDE SEQUENCE [LARGE SCALE GENOMIC DNA]</scope>
    <source>
        <strain evidence="2 3">DSM 24661</strain>
    </source>
</reference>
<name>A0A840UYJ9_9FIRM</name>
<accession>A0A840UYJ9</accession>
<dbReference type="Proteomes" id="UP000559117">
    <property type="component" value="Unassembled WGS sequence"/>
</dbReference>
<dbReference type="SMART" id="SM00327">
    <property type="entry name" value="VWA"/>
    <property type="match status" value="1"/>
</dbReference>
<dbReference type="InterPro" id="IPR036465">
    <property type="entry name" value="vWFA_dom_sf"/>
</dbReference>
<dbReference type="PANTHER" id="PTHR36846:SF1">
    <property type="entry name" value="PROTEIN VIAA"/>
    <property type="match status" value="1"/>
</dbReference>
<keyword evidence="3" id="KW-1185">Reference proteome</keyword>
<organism evidence="2 3">
    <name type="scientific">Pectinatus brassicae</name>
    <dbReference type="NCBI Taxonomy" id="862415"/>
    <lineage>
        <taxon>Bacteria</taxon>
        <taxon>Bacillati</taxon>
        <taxon>Bacillota</taxon>
        <taxon>Negativicutes</taxon>
        <taxon>Selenomonadales</taxon>
        <taxon>Selenomonadaceae</taxon>
        <taxon>Pectinatus</taxon>
    </lineage>
</organism>
<dbReference type="SUPFAM" id="SSF53300">
    <property type="entry name" value="vWA-like"/>
    <property type="match status" value="1"/>
</dbReference>
<evidence type="ECO:0000313" key="2">
    <source>
        <dbReference type="EMBL" id="MBB5337445.1"/>
    </source>
</evidence>
<evidence type="ECO:0000313" key="3">
    <source>
        <dbReference type="Proteomes" id="UP000559117"/>
    </source>
</evidence>
<dbReference type="PANTHER" id="PTHR36846">
    <property type="entry name" value="PROTEIN VIAA"/>
    <property type="match status" value="1"/>
</dbReference>
<dbReference type="InterPro" id="IPR002035">
    <property type="entry name" value="VWF_A"/>
</dbReference>
<dbReference type="EMBL" id="JACHFH010000049">
    <property type="protein sequence ID" value="MBB5337445.1"/>
    <property type="molecule type" value="Genomic_DNA"/>
</dbReference>